<dbReference type="PANTHER" id="PTHR12377">
    <property type="entry name" value="CYTOSOLIC IRON-SULFUR ASSEMBLY COMPONENT 2B-RELATED"/>
    <property type="match status" value="1"/>
</dbReference>
<dbReference type="InterPro" id="IPR034904">
    <property type="entry name" value="FSCA_dom_sf"/>
</dbReference>
<dbReference type="EMBL" id="GBHO01038862">
    <property type="protein sequence ID" value="JAG04742.1"/>
    <property type="molecule type" value="Transcribed_RNA"/>
</dbReference>
<evidence type="ECO:0000313" key="5">
    <source>
        <dbReference type="EMBL" id="JAG04743.1"/>
    </source>
</evidence>
<dbReference type="Pfam" id="PF01883">
    <property type="entry name" value="FeS_assembly_P"/>
    <property type="match status" value="1"/>
</dbReference>
<sequence length="201" mass="22703">MLSGLRSRFKQMVFSQDAGAKSSYSSNSIIETHTVPPEKILIENEQFKDIVFSVIRNIKDPEKPSTLEDLNVVYEDGIQITRNFDNTVFKVLVEFTPTVPHCSLASLIGLCIVVKLQKSIPQQTRFKLRVILKKGSHNTVDEIVKQINDKERVAAAMEIGGLKELVAKCISEEINLNQVPMLIGQGNNLVMLKRFLPFQWC</sequence>
<feature type="domain" description="MIP18 family-like" evidence="3">
    <location>
        <begin position="50"/>
        <end position="121"/>
    </location>
</feature>
<protein>
    <recommendedName>
        <fullName evidence="3">MIP18 family-like domain-containing protein</fullName>
    </recommendedName>
</protein>
<evidence type="ECO:0000313" key="4">
    <source>
        <dbReference type="EMBL" id="JAG04742.1"/>
    </source>
</evidence>
<reference evidence="4" key="2">
    <citation type="submission" date="2014-07" db="EMBL/GenBank/DDBJ databases">
        <authorList>
            <person name="Hull J."/>
        </authorList>
    </citation>
    <scope>NUCLEOTIDE SEQUENCE</scope>
</reference>
<dbReference type="PANTHER" id="PTHR12377:SF2">
    <property type="entry name" value="CYTOSOLIC IRON-SULFUR ASSEMBLY COMPONENT 2A"/>
    <property type="match status" value="1"/>
</dbReference>
<accession>A0A0A9W8F3</accession>
<comment type="similarity">
    <text evidence="1">Belongs to the MIP18 family.</text>
</comment>
<dbReference type="AlphaFoldDB" id="A0A0A9W8F3"/>
<dbReference type="InterPro" id="IPR002744">
    <property type="entry name" value="MIP18-like"/>
</dbReference>
<evidence type="ECO:0000313" key="6">
    <source>
        <dbReference type="EMBL" id="JAG04744.1"/>
    </source>
</evidence>
<evidence type="ECO:0000256" key="1">
    <source>
        <dbReference type="ARBA" id="ARBA00010381"/>
    </source>
</evidence>
<dbReference type="EMBL" id="GBHO01038861">
    <property type="protein sequence ID" value="JAG04743.1"/>
    <property type="molecule type" value="Transcribed_RNA"/>
</dbReference>
<dbReference type="GO" id="GO:0051604">
    <property type="term" value="P:protein maturation"/>
    <property type="evidence" value="ECO:0007669"/>
    <property type="project" value="InterPro"/>
</dbReference>
<dbReference type="EMBL" id="GBHO01038860">
    <property type="protein sequence ID" value="JAG04744.1"/>
    <property type="molecule type" value="Transcribed_RNA"/>
</dbReference>
<gene>
    <name evidence="4" type="ORF">CM83_27965</name>
    <name evidence="5" type="ORF">CM83_27966</name>
    <name evidence="6" type="ORF">CM83_27967</name>
</gene>
<dbReference type="InterPro" id="IPR039796">
    <property type="entry name" value="MIP18"/>
</dbReference>
<proteinExistence type="inferred from homology"/>
<evidence type="ECO:0000259" key="3">
    <source>
        <dbReference type="Pfam" id="PF01883"/>
    </source>
</evidence>
<dbReference type="GO" id="GO:0007059">
    <property type="term" value="P:chromosome segregation"/>
    <property type="evidence" value="ECO:0007669"/>
    <property type="project" value="UniProtKB-KW"/>
</dbReference>
<keyword evidence="2" id="KW-0159">Chromosome partition</keyword>
<name>A0A0A9W8F3_LYGHE</name>
<dbReference type="Gene3D" id="3.30.300.130">
    <property type="entry name" value="Fe-S cluster assembly (FSCA)"/>
    <property type="match status" value="1"/>
</dbReference>
<organism evidence="4">
    <name type="scientific">Lygus hesperus</name>
    <name type="common">Western plant bug</name>
    <dbReference type="NCBI Taxonomy" id="30085"/>
    <lineage>
        <taxon>Eukaryota</taxon>
        <taxon>Metazoa</taxon>
        <taxon>Ecdysozoa</taxon>
        <taxon>Arthropoda</taxon>
        <taxon>Hexapoda</taxon>
        <taxon>Insecta</taxon>
        <taxon>Pterygota</taxon>
        <taxon>Neoptera</taxon>
        <taxon>Paraneoptera</taxon>
        <taxon>Hemiptera</taxon>
        <taxon>Heteroptera</taxon>
        <taxon>Panheteroptera</taxon>
        <taxon>Cimicomorpha</taxon>
        <taxon>Miridae</taxon>
        <taxon>Mirini</taxon>
        <taxon>Lygus</taxon>
    </lineage>
</organism>
<evidence type="ECO:0000256" key="2">
    <source>
        <dbReference type="ARBA" id="ARBA00022829"/>
    </source>
</evidence>
<dbReference type="Gene3D" id="6.10.250.1280">
    <property type="match status" value="1"/>
</dbReference>
<dbReference type="SUPFAM" id="SSF117916">
    <property type="entry name" value="Fe-S cluster assembly (FSCA) domain-like"/>
    <property type="match status" value="1"/>
</dbReference>
<reference evidence="4" key="1">
    <citation type="journal article" date="2014" name="PLoS ONE">
        <title>Transcriptome-Based Identification of ABC Transporters in the Western Tarnished Plant Bug Lygus hesperus.</title>
        <authorList>
            <person name="Hull J.J."/>
            <person name="Chaney K."/>
            <person name="Geib S.M."/>
            <person name="Fabrick J.A."/>
            <person name="Brent C.S."/>
            <person name="Walsh D."/>
            <person name="Lavine L.C."/>
        </authorList>
    </citation>
    <scope>NUCLEOTIDE SEQUENCE</scope>
</reference>